<dbReference type="Proteomes" id="UP001208570">
    <property type="component" value="Unassembled WGS sequence"/>
</dbReference>
<sequence length="140" mass="15080">MAADCAVELKNHDVSMVSLWPGLVNTEVVSSRMSTDSFGTVSYFQPGIGQMSGDKLRQSFSEGESAEFAGMCIVALSKDPQLMKKSGKILMTGDLAAEYDLKDLDATMAKLKWGAELNISTIYKSSGETMQCTQATTTSE</sequence>
<dbReference type="Gene3D" id="3.40.50.720">
    <property type="entry name" value="NAD(P)-binding Rossmann-like Domain"/>
    <property type="match status" value="1"/>
</dbReference>
<dbReference type="PANTHER" id="PTHR44147:SF2">
    <property type="entry name" value="DEHYDROGENASE_REDUCTASE SDR FAMILY MEMBER 1"/>
    <property type="match status" value="1"/>
</dbReference>
<dbReference type="PANTHER" id="PTHR44147">
    <property type="entry name" value="DEHYDROGENASE/REDUCTASE SDR FAMILY MEMBER 1"/>
    <property type="match status" value="1"/>
</dbReference>
<protein>
    <submittedName>
        <fullName evidence="1">Uncharacterized protein</fullName>
    </submittedName>
</protein>
<accession>A0AAD9J0D1</accession>
<organism evidence="1 2">
    <name type="scientific">Paralvinella palmiformis</name>
    <dbReference type="NCBI Taxonomy" id="53620"/>
    <lineage>
        <taxon>Eukaryota</taxon>
        <taxon>Metazoa</taxon>
        <taxon>Spiralia</taxon>
        <taxon>Lophotrochozoa</taxon>
        <taxon>Annelida</taxon>
        <taxon>Polychaeta</taxon>
        <taxon>Sedentaria</taxon>
        <taxon>Canalipalpata</taxon>
        <taxon>Terebellida</taxon>
        <taxon>Terebelliformia</taxon>
        <taxon>Alvinellidae</taxon>
        <taxon>Paralvinella</taxon>
    </lineage>
</organism>
<dbReference type="AlphaFoldDB" id="A0AAD9J0D1"/>
<evidence type="ECO:0000313" key="2">
    <source>
        <dbReference type="Proteomes" id="UP001208570"/>
    </source>
</evidence>
<gene>
    <name evidence="1" type="ORF">LSH36_817g00022</name>
</gene>
<name>A0AAD9J0D1_9ANNE</name>
<keyword evidence="2" id="KW-1185">Reference proteome</keyword>
<dbReference type="EMBL" id="JAODUP010000817">
    <property type="protein sequence ID" value="KAK2143732.1"/>
    <property type="molecule type" value="Genomic_DNA"/>
</dbReference>
<reference evidence="1" key="1">
    <citation type="journal article" date="2023" name="Mol. Biol. Evol.">
        <title>Third-Generation Sequencing Reveals the Adaptive Role of the Epigenome in Three Deep-Sea Polychaetes.</title>
        <authorList>
            <person name="Perez M."/>
            <person name="Aroh O."/>
            <person name="Sun Y."/>
            <person name="Lan Y."/>
            <person name="Juniper S.K."/>
            <person name="Young C.R."/>
            <person name="Angers B."/>
            <person name="Qian P.Y."/>
        </authorList>
    </citation>
    <scope>NUCLEOTIDE SEQUENCE</scope>
    <source>
        <strain evidence="1">P08H-3</strain>
    </source>
</reference>
<evidence type="ECO:0000313" key="1">
    <source>
        <dbReference type="EMBL" id="KAK2143732.1"/>
    </source>
</evidence>
<proteinExistence type="predicted"/>
<comment type="caution">
    <text evidence="1">The sequence shown here is derived from an EMBL/GenBank/DDBJ whole genome shotgun (WGS) entry which is preliminary data.</text>
</comment>